<organism evidence="1">
    <name type="scientific">Anguilla anguilla</name>
    <name type="common">European freshwater eel</name>
    <name type="synonym">Muraena anguilla</name>
    <dbReference type="NCBI Taxonomy" id="7936"/>
    <lineage>
        <taxon>Eukaryota</taxon>
        <taxon>Metazoa</taxon>
        <taxon>Chordata</taxon>
        <taxon>Craniata</taxon>
        <taxon>Vertebrata</taxon>
        <taxon>Euteleostomi</taxon>
        <taxon>Actinopterygii</taxon>
        <taxon>Neopterygii</taxon>
        <taxon>Teleostei</taxon>
        <taxon>Anguilliformes</taxon>
        <taxon>Anguillidae</taxon>
        <taxon>Anguilla</taxon>
    </lineage>
</organism>
<protein>
    <submittedName>
        <fullName evidence="1">Uncharacterized protein</fullName>
    </submittedName>
</protein>
<dbReference type="AlphaFoldDB" id="A0A0E9R4X0"/>
<evidence type="ECO:0000313" key="1">
    <source>
        <dbReference type="EMBL" id="JAH23787.1"/>
    </source>
</evidence>
<reference evidence="1" key="1">
    <citation type="submission" date="2014-11" db="EMBL/GenBank/DDBJ databases">
        <authorList>
            <person name="Amaro Gonzalez C."/>
        </authorList>
    </citation>
    <scope>NUCLEOTIDE SEQUENCE</scope>
</reference>
<reference evidence="1" key="2">
    <citation type="journal article" date="2015" name="Fish Shellfish Immunol.">
        <title>Early steps in the European eel (Anguilla anguilla)-Vibrio vulnificus interaction in the gills: Role of the RtxA13 toxin.</title>
        <authorList>
            <person name="Callol A."/>
            <person name="Pajuelo D."/>
            <person name="Ebbesson L."/>
            <person name="Teles M."/>
            <person name="MacKenzie S."/>
            <person name="Amaro C."/>
        </authorList>
    </citation>
    <scope>NUCLEOTIDE SEQUENCE</scope>
</reference>
<accession>A0A0E9R4X0</accession>
<sequence>MIIILMITIVFLKILS</sequence>
<name>A0A0E9R4X0_ANGAN</name>
<dbReference type="EMBL" id="GBXM01084790">
    <property type="protein sequence ID" value="JAH23787.1"/>
    <property type="molecule type" value="Transcribed_RNA"/>
</dbReference>
<proteinExistence type="predicted"/>